<protein>
    <recommendedName>
        <fullName evidence="2">Response regulator receiver domain-containing protein</fullName>
    </recommendedName>
</protein>
<gene>
    <name evidence="1" type="ORF">BECKFW1821A_GA0114235_100360</name>
</gene>
<reference evidence="1" key="1">
    <citation type="submission" date="2019-02" db="EMBL/GenBank/DDBJ databases">
        <authorList>
            <person name="Gruber-Vodicka R. H."/>
            <person name="Seah K. B. B."/>
        </authorList>
    </citation>
    <scope>NUCLEOTIDE SEQUENCE</scope>
    <source>
        <strain evidence="1">BECK_BZ15</strain>
    </source>
</reference>
<proteinExistence type="predicted"/>
<evidence type="ECO:0000313" key="1">
    <source>
        <dbReference type="EMBL" id="VFJ43224.1"/>
    </source>
</evidence>
<evidence type="ECO:0008006" key="2">
    <source>
        <dbReference type="Google" id="ProtNLM"/>
    </source>
</evidence>
<sequence length="162" mass="19314">MKYLFVDDQPNHLDPHEEVLIDAGHEVDMARDIGVAWERIEEERKNGSPFDLVIIDLGLDREISEFDRENKELREAFRAPRSGQALGLRLWRRRKELQQRYCYLSNNPWILAEIDKKDPEFAGKTLEELDDILVLDKSKVWPDNVEEKFQRAHQKWQEEGWL</sequence>
<organism evidence="1">
    <name type="scientific">Candidatus Kentrum sp. FW</name>
    <dbReference type="NCBI Taxonomy" id="2126338"/>
    <lineage>
        <taxon>Bacteria</taxon>
        <taxon>Pseudomonadati</taxon>
        <taxon>Pseudomonadota</taxon>
        <taxon>Gammaproteobacteria</taxon>
        <taxon>Candidatus Kentrum</taxon>
    </lineage>
</organism>
<name>A0A450RVR3_9GAMM</name>
<dbReference type="EMBL" id="CAADEW010000003">
    <property type="protein sequence ID" value="VFJ43224.1"/>
    <property type="molecule type" value="Genomic_DNA"/>
</dbReference>
<accession>A0A450RVR3</accession>
<dbReference type="SUPFAM" id="SSF52172">
    <property type="entry name" value="CheY-like"/>
    <property type="match status" value="1"/>
</dbReference>
<dbReference type="Gene3D" id="3.40.50.2300">
    <property type="match status" value="1"/>
</dbReference>
<dbReference type="InterPro" id="IPR011006">
    <property type="entry name" value="CheY-like_superfamily"/>
</dbReference>
<dbReference type="AlphaFoldDB" id="A0A450RVR3"/>